<dbReference type="EMBL" id="OE183313">
    <property type="protein sequence ID" value="CAD7575537.1"/>
    <property type="molecule type" value="Genomic_DNA"/>
</dbReference>
<sequence>MQSPTKIQHSNKNSCIHAINQTESYPRPKISRKHKHGNFTITSRAAPIDFNNYYEIGHKGITGIGGKANSQVCKHAGPKMGQGIRMNKLQKQGQPSLTALAASDIEFINMMEEFHVDGNSEEVYPHLREGRVVNPFGKPPDRYFNLNLPVIVSLVYCESRALDHVATEAEQPPPVHPTEIRTSISPSSAVELNTTSALANYATEQRFVVSVILPHPFLPPSINLVWPMYKYGPERIKMDKLQQLINIVDAVQTLKLSDLIVDQKYSVDRLEEVDTKFGRRLIAYLDGEFCVFLPCRFGTLTDEDVCELNNEKLLFNCAGVKPGSPTAVNFERV</sequence>
<accession>A0A7R9JBT7</accession>
<reference evidence="1" key="1">
    <citation type="submission" date="2020-11" db="EMBL/GenBank/DDBJ databases">
        <authorList>
            <person name="Tran Van P."/>
        </authorList>
    </citation>
    <scope>NUCLEOTIDE SEQUENCE</scope>
</reference>
<organism evidence="1">
    <name type="scientific">Timema californicum</name>
    <name type="common">California timema</name>
    <name type="synonym">Walking stick</name>
    <dbReference type="NCBI Taxonomy" id="61474"/>
    <lineage>
        <taxon>Eukaryota</taxon>
        <taxon>Metazoa</taxon>
        <taxon>Ecdysozoa</taxon>
        <taxon>Arthropoda</taxon>
        <taxon>Hexapoda</taxon>
        <taxon>Insecta</taxon>
        <taxon>Pterygota</taxon>
        <taxon>Neoptera</taxon>
        <taxon>Polyneoptera</taxon>
        <taxon>Phasmatodea</taxon>
        <taxon>Timematodea</taxon>
        <taxon>Timematoidea</taxon>
        <taxon>Timematidae</taxon>
        <taxon>Timema</taxon>
    </lineage>
</organism>
<name>A0A7R9JBT7_TIMCA</name>
<dbReference type="AlphaFoldDB" id="A0A7R9JBT7"/>
<proteinExistence type="predicted"/>
<protein>
    <submittedName>
        <fullName evidence="1">(California timema) hypothetical protein</fullName>
    </submittedName>
</protein>
<evidence type="ECO:0000313" key="1">
    <source>
        <dbReference type="EMBL" id="CAD7575537.1"/>
    </source>
</evidence>
<gene>
    <name evidence="1" type="ORF">TCMB3V08_LOCUS8127</name>
</gene>